<organism evidence="1 2">
    <name type="scientific">Imperialibacter roseus</name>
    <dbReference type="NCBI Taxonomy" id="1324217"/>
    <lineage>
        <taxon>Bacteria</taxon>
        <taxon>Pseudomonadati</taxon>
        <taxon>Bacteroidota</taxon>
        <taxon>Cytophagia</taxon>
        <taxon>Cytophagales</taxon>
        <taxon>Flammeovirgaceae</taxon>
        <taxon>Imperialibacter</taxon>
    </lineage>
</organism>
<proteinExistence type="predicted"/>
<name>A0ABZ0IKL1_9BACT</name>
<evidence type="ECO:0000313" key="1">
    <source>
        <dbReference type="EMBL" id="WOK05067.1"/>
    </source>
</evidence>
<evidence type="ECO:0000313" key="2">
    <source>
        <dbReference type="Proteomes" id="UP001302349"/>
    </source>
</evidence>
<sequence>MKVKFSPSVNIIRDESQEINYIVTPNVEKKVVEIEELIQTGFRAFTIIGSYGSGKSSFLWALEGNTQKKANYFESKLGNGASFLKIVGEYASLRETLAEKLNSSDDTKSLLAALKAKPSKAGLFLIVDEFGKFLEYAVRNDTEKEIYFLQQLAEYVAEPSNNCILITTLHQSFEAYATPGLTLSERNEWKKVKGRFKDITFNEPVEQLLYLASKKLSNEGLANTSVVKKNIELQRKHSIVKLDATFLSDISSALWPLDLFSGYLLAVGLQRYGQNERSLFTFLEGELDEASTRQLMVADIFDYLYLEFYSYLGSDKNYDYNTWRAVSKAIERAELLERSNTSLGQAIIKVIGVVSLLGHKGAKLDKSFLINYLSSTYSEEEIEKAIDELESRKIILFTLYNNAYRVFEGTDVDFKEELKIAGSEIDGYIDVPSKLREYFKFSVVSAKAVTYQLGTPRFFQHVISENPIEELPKGQIDGFINLVFSETLGIKGLKEVSKENEETLYAKFENVQDIREILIDIERTTKAMAKHHEDFEARKEFENILHSHKQLLNRSVLDALYTDRVSWIYKGERQPISSNKELNKKLSEICRDVYSQTPSFRNELVNRHILQGASGAKNPYFKALVTNYHLEDLGFAKDRFPAEKTIYLTLLKETGIHHATGVDYEFARPNDNFQDLWKACESFLASTKSEKKKITVLFELLSRKPFKLTQGFLDFWIPTFLFIKRDDFALFSDEEAYQPEITDSHLYFFTRDASKYSIKAFDVEGIKLNLYNKYRELLQLKDERKVNNQSLIESVKPFMVFHHHLNTYAKTTNRITPETKALRQAIEKAEDPEKLFFEEFPSAIGIELKDLLASPELFDEYIKKMKAAIRELQGCFDQLMDRIEKFILLELFGGQQLSFQEYKSKIDLRFGSLKEHMLIPQQTALLIRLRSPLDDRNSWLNSLSHVLIGKSLEVLRDKEEEVFKEKLKTAFKELDNLVVLTNASREGEEKIMKVDITSLEGGSKEQVIRIPAVLDDEALDLMNKVKSSLGKNDNLNKFILANLLKQLLND</sequence>
<gene>
    <name evidence="1" type="ORF">RT717_18455</name>
</gene>
<accession>A0ABZ0IKL1</accession>
<dbReference type="EMBL" id="CP136051">
    <property type="protein sequence ID" value="WOK05067.1"/>
    <property type="molecule type" value="Genomic_DNA"/>
</dbReference>
<dbReference type="Proteomes" id="UP001302349">
    <property type="component" value="Chromosome"/>
</dbReference>
<dbReference type="RefSeq" id="WP_317487860.1">
    <property type="nucleotide sequence ID" value="NZ_CP136051.1"/>
</dbReference>
<dbReference type="InterPro" id="IPR027417">
    <property type="entry name" value="P-loop_NTPase"/>
</dbReference>
<keyword evidence="2" id="KW-1185">Reference proteome</keyword>
<protein>
    <submittedName>
        <fullName evidence="1">VWA domain-containing protein</fullName>
    </submittedName>
</protein>
<reference evidence="1 2" key="1">
    <citation type="journal article" date="2023" name="Microbiol. Resour. Announc.">
        <title>Complete Genome Sequence of Imperialibacter roseus strain P4T.</title>
        <authorList>
            <person name="Tizabi D.R."/>
            <person name="Bachvaroff T."/>
            <person name="Hill R.T."/>
        </authorList>
    </citation>
    <scope>NUCLEOTIDE SEQUENCE [LARGE SCALE GENOMIC DNA]</scope>
    <source>
        <strain evidence="1 2">P4T</strain>
    </source>
</reference>
<dbReference type="SUPFAM" id="SSF52540">
    <property type="entry name" value="P-loop containing nucleoside triphosphate hydrolases"/>
    <property type="match status" value="1"/>
</dbReference>